<feature type="compositionally biased region" description="Low complexity" evidence="8">
    <location>
        <begin position="650"/>
        <end position="673"/>
    </location>
</feature>
<feature type="region of interest" description="Disordered" evidence="8">
    <location>
        <begin position="473"/>
        <end position="499"/>
    </location>
</feature>
<dbReference type="EC" id="2.7.11.1" evidence="1"/>
<dbReference type="SMART" id="SM00220">
    <property type="entry name" value="S_TKc"/>
    <property type="match status" value="1"/>
</dbReference>
<dbReference type="Gene3D" id="3.30.200.20">
    <property type="entry name" value="Phosphorylase Kinase, domain 1"/>
    <property type="match status" value="1"/>
</dbReference>
<evidence type="ECO:0000313" key="11">
    <source>
        <dbReference type="EMBL" id="GLI01998.1"/>
    </source>
</evidence>
<evidence type="ECO:0000256" key="6">
    <source>
        <dbReference type="ARBA" id="ARBA00022840"/>
    </source>
</evidence>
<feature type="compositionally biased region" description="Pro residues" evidence="8">
    <location>
        <begin position="488"/>
        <end position="497"/>
    </location>
</feature>
<evidence type="ECO:0000256" key="9">
    <source>
        <dbReference type="SAM" id="Phobius"/>
    </source>
</evidence>
<feature type="region of interest" description="Disordered" evidence="8">
    <location>
        <begin position="534"/>
        <end position="558"/>
    </location>
</feature>
<sequence length="679" mass="69340">MASERRLVAGRYFLESVIGTGGMGVVWRAYDLRLARWVAIKEIRFDQYVTPQERDEIKQRAMVEALSAGRLFHPNIVAVYDAVEDADQPWVVMRLVEGRSLRQLVKEDGPLEPMAAVRLGLGLLDALDAAHAAGVIHRDVKPSNVLVQADGRPLLSDFSIATVGDPQAAIRTVAVMGSPGYVAPERLHGAPGGAPADLFGLGATLFFAVEGVGPFARGDTMACLVATVCEPHPRPRRAGPLTPVIDALLAKNVADRLDAAGAREALLKAARPRRRRRAVPPHPLLLSRRAYLPPWRAAPIDTAAILASTASAALDSAEPLAGTARLASDSASASAEPLAGTRLDSDPDSAEAPVGTARLASDPGGPLVGTARLASDSASAEPAAGPTRLASDPDSAEPPVGTARLDAAAAGADRPAMPGGRATARFTADARGDRPRPATLVRRRIGRRGRVALVTSAAALLLPMAAALASLTSTPSGPNGERIVEARPVPPGIPATNPPRKGLTLAMPDLASPNSTPPPEALPGAVLTTEPVARTASPTPKPSGGGGAAPTTRAPRPPARVTGVAVNVTVAADCTYTVDATATVSGATMVVYQVTAVDGSTSTHTTTATAAGTVTLPVSGGGPLTTGPARVQVTVLEPTRLSATGSADVPPECSPTATPSATASITPTATDPALTPSPT</sequence>
<reference evidence="11" key="1">
    <citation type="submission" date="2022-12" db="EMBL/GenBank/DDBJ databases">
        <title>New Phytohabitans aurantiacus sp. RD004123 nov., an actinomycete isolated from soil.</title>
        <authorList>
            <person name="Triningsih D.W."/>
            <person name="Harunari E."/>
            <person name="Igarashi Y."/>
        </authorList>
    </citation>
    <scope>NUCLEOTIDE SEQUENCE</scope>
    <source>
        <strain evidence="11">RD004123</strain>
    </source>
</reference>
<proteinExistence type="predicted"/>
<dbReference type="InterPro" id="IPR008271">
    <property type="entry name" value="Ser/Thr_kinase_AS"/>
</dbReference>
<keyword evidence="9" id="KW-0472">Membrane</keyword>
<dbReference type="InterPro" id="IPR017441">
    <property type="entry name" value="Protein_kinase_ATP_BS"/>
</dbReference>
<feature type="compositionally biased region" description="Low complexity" evidence="8">
    <location>
        <begin position="403"/>
        <end position="422"/>
    </location>
</feature>
<keyword evidence="4 7" id="KW-0547">Nucleotide-binding</keyword>
<dbReference type="PROSITE" id="PS00107">
    <property type="entry name" value="PROTEIN_KINASE_ATP"/>
    <property type="match status" value="1"/>
</dbReference>
<dbReference type="SUPFAM" id="SSF56112">
    <property type="entry name" value="Protein kinase-like (PK-like)"/>
    <property type="match status" value="1"/>
</dbReference>
<dbReference type="CDD" id="cd14014">
    <property type="entry name" value="STKc_PknB_like"/>
    <property type="match status" value="1"/>
</dbReference>
<protein>
    <recommendedName>
        <fullName evidence="1">non-specific serine/threonine protein kinase</fullName>
        <ecNumber evidence="1">2.7.11.1</ecNumber>
    </recommendedName>
</protein>
<organism evidence="11 12">
    <name type="scientific">Phytohabitans aurantiacus</name>
    <dbReference type="NCBI Taxonomy" id="3016789"/>
    <lineage>
        <taxon>Bacteria</taxon>
        <taxon>Bacillati</taxon>
        <taxon>Actinomycetota</taxon>
        <taxon>Actinomycetes</taxon>
        <taxon>Micromonosporales</taxon>
        <taxon>Micromonosporaceae</taxon>
    </lineage>
</organism>
<keyword evidence="2" id="KW-0723">Serine/threonine-protein kinase</keyword>
<evidence type="ECO:0000256" key="1">
    <source>
        <dbReference type="ARBA" id="ARBA00012513"/>
    </source>
</evidence>
<keyword evidence="3" id="KW-0808">Transferase</keyword>
<dbReference type="PANTHER" id="PTHR43289">
    <property type="entry name" value="MITOGEN-ACTIVATED PROTEIN KINASE KINASE KINASE 20-RELATED"/>
    <property type="match status" value="1"/>
</dbReference>
<feature type="binding site" evidence="7">
    <location>
        <position position="41"/>
    </location>
    <ligand>
        <name>ATP</name>
        <dbReference type="ChEBI" id="CHEBI:30616"/>
    </ligand>
</feature>
<dbReference type="PROSITE" id="PS50011">
    <property type="entry name" value="PROTEIN_KINASE_DOM"/>
    <property type="match status" value="1"/>
</dbReference>
<evidence type="ECO:0000256" key="5">
    <source>
        <dbReference type="ARBA" id="ARBA00022777"/>
    </source>
</evidence>
<keyword evidence="9" id="KW-0812">Transmembrane</keyword>
<feature type="region of interest" description="Disordered" evidence="8">
    <location>
        <begin position="328"/>
        <end position="437"/>
    </location>
</feature>
<comment type="caution">
    <text evidence="11">The sequence shown here is derived from an EMBL/GenBank/DDBJ whole genome shotgun (WGS) entry which is preliminary data.</text>
</comment>
<keyword evidence="12" id="KW-1185">Reference proteome</keyword>
<evidence type="ECO:0000256" key="3">
    <source>
        <dbReference type="ARBA" id="ARBA00022679"/>
    </source>
</evidence>
<evidence type="ECO:0000256" key="4">
    <source>
        <dbReference type="ARBA" id="ARBA00022741"/>
    </source>
</evidence>
<dbReference type="PROSITE" id="PS00108">
    <property type="entry name" value="PROTEIN_KINASE_ST"/>
    <property type="match status" value="1"/>
</dbReference>
<name>A0ABQ5R706_9ACTN</name>
<keyword evidence="5" id="KW-0418">Kinase</keyword>
<evidence type="ECO:0000256" key="2">
    <source>
        <dbReference type="ARBA" id="ARBA00022527"/>
    </source>
</evidence>
<dbReference type="Pfam" id="PF00069">
    <property type="entry name" value="Pkinase"/>
    <property type="match status" value="1"/>
</dbReference>
<evidence type="ECO:0000256" key="7">
    <source>
        <dbReference type="PROSITE-ProRule" id="PRU10141"/>
    </source>
</evidence>
<dbReference type="PANTHER" id="PTHR43289:SF6">
    <property type="entry name" value="SERINE_THREONINE-PROTEIN KINASE NEKL-3"/>
    <property type="match status" value="1"/>
</dbReference>
<evidence type="ECO:0000313" key="12">
    <source>
        <dbReference type="Proteomes" id="UP001144280"/>
    </source>
</evidence>
<keyword evidence="9" id="KW-1133">Transmembrane helix</keyword>
<dbReference type="InterPro" id="IPR000719">
    <property type="entry name" value="Prot_kinase_dom"/>
</dbReference>
<accession>A0ABQ5R706</accession>
<dbReference type="Proteomes" id="UP001144280">
    <property type="component" value="Unassembled WGS sequence"/>
</dbReference>
<dbReference type="EMBL" id="BSDI01000052">
    <property type="protein sequence ID" value="GLI01998.1"/>
    <property type="molecule type" value="Genomic_DNA"/>
</dbReference>
<feature type="transmembrane region" description="Helical" evidence="9">
    <location>
        <begin position="12"/>
        <end position="30"/>
    </location>
</feature>
<evidence type="ECO:0000259" key="10">
    <source>
        <dbReference type="PROSITE" id="PS50011"/>
    </source>
</evidence>
<feature type="region of interest" description="Disordered" evidence="8">
    <location>
        <begin position="641"/>
        <end position="679"/>
    </location>
</feature>
<feature type="compositionally biased region" description="Low complexity" evidence="8">
    <location>
        <begin position="549"/>
        <end position="558"/>
    </location>
</feature>
<dbReference type="RefSeq" id="WP_281903461.1">
    <property type="nucleotide sequence ID" value="NZ_BSDI01000052.1"/>
</dbReference>
<dbReference type="InterPro" id="IPR011009">
    <property type="entry name" value="Kinase-like_dom_sf"/>
</dbReference>
<keyword evidence="6 7" id="KW-0067">ATP-binding</keyword>
<feature type="domain" description="Protein kinase" evidence="10">
    <location>
        <begin position="12"/>
        <end position="285"/>
    </location>
</feature>
<evidence type="ECO:0000256" key="8">
    <source>
        <dbReference type="SAM" id="MobiDB-lite"/>
    </source>
</evidence>
<gene>
    <name evidence="11" type="ORF">Pa4123_72750</name>
</gene>
<dbReference type="Gene3D" id="1.10.510.10">
    <property type="entry name" value="Transferase(Phosphotransferase) domain 1"/>
    <property type="match status" value="1"/>
</dbReference>